<accession>A0ABN2AZS0</accession>
<dbReference type="Pfam" id="PF13472">
    <property type="entry name" value="Lipase_GDSL_2"/>
    <property type="match status" value="1"/>
</dbReference>
<name>A0ABN2AZS0_9ACTN</name>
<dbReference type="InterPro" id="IPR001919">
    <property type="entry name" value="CBD2"/>
</dbReference>
<evidence type="ECO:0000313" key="5">
    <source>
        <dbReference type="Proteomes" id="UP001501470"/>
    </source>
</evidence>
<dbReference type="InterPro" id="IPR008965">
    <property type="entry name" value="CBM2/CBM3_carb-bd_dom_sf"/>
</dbReference>
<evidence type="ECO:0000256" key="1">
    <source>
        <dbReference type="SAM" id="MobiDB-lite"/>
    </source>
</evidence>
<dbReference type="Gene3D" id="2.60.40.290">
    <property type="match status" value="1"/>
</dbReference>
<keyword evidence="2" id="KW-0732">Signal</keyword>
<proteinExistence type="predicted"/>
<dbReference type="InterPro" id="IPR051532">
    <property type="entry name" value="Ester_Hydrolysis_Enzymes"/>
</dbReference>
<dbReference type="SUPFAM" id="SSF52266">
    <property type="entry name" value="SGNH hydrolase"/>
    <property type="match status" value="1"/>
</dbReference>
<dbReference type="Pfam" id="PF00553">
    <property type="entry name" value="CBM_2"/>
    <property type="match status" value="1"/>
</dbReference>
<dbReference type="InterPro" id="IPR012291">
    <property type="entry name" value="CBM2_carb-bd_dom_sf"/>
</dbReference>
<feature type="compositionally biased region" description="Low complexity" evidence="1">
    <location>
        <begin position="241"/>
        <end position="296"/>
    </location>
</feature>
<dbReference type="InterPro" id="IPR013830">
    <property type="entry name" value="SGNH_hydro"/>
</dbReference>
<dbReference type="PROSITE" id="PS51173">
    <property type="entry name" value="CBM2"/>
    <property type="match status" value="1"/>
</dbReference>
<organism evidence="4 5">
    <name type="scientific">Dactylosporangium maewongense</name>
    <dbReference type="NCBI Taxonomy" id="634393"/>
    <lineage>
        <taxon>Bacteria</taxon>
        <taxon>Bacillati</taxon>
        <taxon>Actinomycetota</taxon>
        <taxon>Actinomycetes</taxon>
        <taxon>Micromonosporales</taxon>
        <taxon>Micromonosporaceae</taxon>
        <taxon>Dactylosporangium</taxon>
    </lineage>
</organism>
<feature type="chain" id="PRO_5045468977" description="CBM2 domain-containing protein" evidence="2">
    <location>
        <begin position="24"/>
        <end position="398"/>
    </location>
</feature>
<evidence type="ECO:0000259" key="3">
    <source>
        <dbReference type="PROSITE" id="PS51173"/>
    </source>
</evidence>
<dbReference type="PANTHER" id="PTHR30383:SF2">
    <property type="entry name" value="CELLULOSE-BINDING PROTEIN"/>
    <property type="match status" value="1"/>
</dbReference>
<dbReference type="InterPro" id="IPR036514">
    <property type="entry name" value="SGNH_hydro_sf"/>
</dbReference>
<evidence type="ECO:0000256" key="2">
    <source>
        <dbReference type="SAM" id="SignalP"/>
    </source>
</evidence>
<feature type="domain" description="CBM2" evidence="3">
    <location>
        <begin position="294"/>
        <end position="398"/>
    </location>
</feature>
<dbReference type="CDD" id="cd01833">
    <property type="entry name" value="XynB_like"/>
    <property type="match status" value="1"/>
</dbReference>
<dbReference type="PANTHER" id="PTHR30383">
    <property type="entry name" value="THIOESTERASE 1/PROTEASE 1/LYSOPHOSPHOLIPASE L1"/>
    <property type="match status" value="1"/>
</dbReference>
<reference evidence="4 5" key="1">
    <citation type="journal article" date="2019" name="Int. J. Syst. Evol. Microbiol.">
        <title>The Global Catalogue of Microorganisms (GCM) 10K type strain sequencing project: providing services to taxonomists for standard genome sequencing and annotation.</title>
        <authorList>
            <consortium name="The Broad Institute Genomics Platform"/>
            <consortium name="The Broad Institute Genome Sequencing Center for Infectious Disease"/>
            <person name="Wu L."/>
            <person name="Ma J."/>
        </authorList>
    </citation>
    <scope>NUCLEOTIDE SEQUENCE [LARGE SCALE GENOMIC DNA]</scope>
    <source>
        <strain evidence="4 5">JCM 15933</strain>
    </source>
</reference>
<dbReference type="Gene3D" id="3.40.50.1110">
    <property type="entry name" value="SGNH hydrolase"/>
    <property type="match status" value="1"/>
</dbReference>
<dbReference type="RefSeq" id="WP_344505123.1">
    <property type="nucleotide sequence ID" value="NZ_BAAAQD010000011.1"/>
</dbReference>
<comment type="caution">
    <text evidence="4">The sequence shown here is derived from an EMBL/GenBank/DDBJ whole genome shotgun (WGS) entry which is preliminary data.</text>
</comment>
<dbReference type="Proteomes" id="UP001501470">
    <property type="component" value="Unassembled WGS sequence"/>
</dbReference>
<evidence type="ECO:0000313" key="4">
    <source>
        <dbReference type="EMBL" id="GAA1530968.1"/>
    </source>
</evidence>
<dbReference type="SMART" id="SM00637">
    <property type="entry name" value="CBD_II"/>
    <property type="match status" value="1"/>
</dbReference>
<protein>
    <recommendedName>
        <fullName evidence="3">CBM2 domain-containing protein</fullName>
    </recommendedName>
</protein>
<sequence>MSLRSIMYVTLAAFLVAASFVVARPAVSAAAAVRVMPLGDSITAGPGCWRAKLWHRLQTSGYTNIDFVGGVSDGGGCNPGYAYDFDHEGHGGFSATGIADNNQLPPWLAAARPDVVLMHLGTNDMWGGYIPTATKLAAFTKLVGQMRAQNPAVRIVVAQIIPMSASACATCPADVVALNAAIPGWAAGLTTAQSPIVVADLWTGFDAATDTGDGVHPNDAGFQKMADRWFPAVTQVLSGVTPSPSGSRSASPSPSRSVSPSASASASRSPSTSPSRSPSTSPSRSPSTSPSGSPSAGGAKCVAEYKLVSQWSGAFQGEVTVRNASAAASSAWTATLTFSGGQQVSQAWNATVTQTGAVATARNAAYNGALPAGGSTSFGFIASWTTTNPAPAVTCAFA</sequence>
<dbReference type="SUPFAM" id="SSF49384">
    <property type="entry name" value="Carbohydrate-binding domain"/>
    <property type="match status" value="1"/>
</dbReference>
<gene>
    <name evidence="4" type="ORF">GCM10009827_055870</name>
</gene>
<keyword evidence="5" id="KW-1185">Reference proteome</keyword>
<feature type="signal peptide" evidence="2">
    <location>
        <begin position="1"/>
        <end position="23"/>
    </location>
</feature>
<dbReference type="EMBL" id="BAAAQD010000011">
    <property type="protein sequence ID" value="GAA1530968.1"/>
    <property type="molecule type" value="Genomic_DNA"/>
</dbReference>
<feature type="region of interest" description="Disordered" evidence="1">
    <location>
        <begin position="237"/>
        <end position="296"/>
    </location>
</feature>